<keyword evidence="4 5" id="KW-0732">Signal</keyword>
<evidence type="ECO:0000256" key="5">
    <source>
        <dbReference type="SAM" id="SignalP"/>
    </source>
</evidence>
<comment type="caution">
    <text evidence="6">The sequence shown here is derived from an EMBL/GenBank/DDBJ whole genome shotgun (WGS) entry which is preliminary data.</text>
</comment>
<gene>
    <name evidence="6" type="ORF">DY130_06325</name>
</gene>
<accession>A0A9Q8IMP3</accession>
<dbReference type="PANTHER" id="PTHR42953:SF1">
    <property type="entry name" value="METAL-BINDING PROTEIN HI_0362-RELATED"/>
    <property type="match status" value="1"/>
</dbReference>
<dbReference type="PANTHER" id="PTHR42953">
    <property type="entry name" value="HIGH-AFFINITY ZINC UPTAKE SYSTEM PROTEIN ZNUA-RELATED"/>
    <property type="match status" value="1"/>
</dbReference>
<dbReference type="PROSITE" id="PS51257">
    <property type="entry name" value="PROKAR_LIPOPROTEIN"/>
    <property type="match status" value="1"/>
</dbReference>
<evidence type="ECO:0000256" key="3">
    <source>
        <dbReference type="ARBA" id="ARBA00022723"/>
    </source>
</evidence>
<protein>
    <submittedName>
        <fullName evidence="6">Metal ABC transporter substrate-binding protein</fullName>
    </submittedName>
</protein>
<dbReference type="SUPFAM" id="SSF53807">
    <property type="entry name" value="Helical backbone' metal receptor"/>
    <property type="match status" value="1"/>
</dbReference>
<dbReference type="GO" id="GO:0030313">
    <property type="term" value="C:cell envelope"/>
    <property type="evidence" value="ECO:0007669"/>
    <property type="project" value="UniProtKB-SubCell"/>
</dbReference>
<name>A0A9Q8IMP3_9LACO</name>
<sequence>MNKFKKMSIFLIISSVLLILTGCSSKTNNPKKSINVTTSLNFYGEVAKDVLGNHGSVTSIINSPNVDPHDFEPKSSDARNVSKTNIMVSNGLGYDSWAENLTSNNKNIKNINVGQLMDKSNGDNPHIWYNIDTMKKLAYELADQFGKLQPQNKKAFEQNAKNYVSKLQPVENKINSIKKHKINKPVAVSEPVFDYSLDKLGYSIANKNFEEAIEKGNDPAPADIRQLQNDIKNHKLAFFVVNKQVNSKIVTNLANLAKENNLPIIYVTETKPENMDNYIKWMDSQYDQVLKIQKNNGLK</sequence>
<evidence type="ECO:0000256" key="4">
    <source>
        <dbReference type="ARBA" id="ARBA00022729"/>
    </source>
</evidence>
<dbReference type="GO" id="GO:0046872">
    <property type="term" value="F:metal ion binding"/>
    <property type="evidence" value="ECO:0007669"/>
    <property type="project" value="UniProtKB-KW"/>
</dbReference>
<dbReference type="RefSeq" id="WP_140934665.1">
    <property type="nucleotide sequence ID" value="NZ_QUBF01000007.1"/>
</dbReference>
<comment type="subcellular location">
    <subcellularLocation>
        <location evidence="1">Cell envelope</location>
    </subcellularLocation>
</comment>
<evidence type="ECO:0000313" key="7">
    <source>
        <dbReference type="Proteomes" id="UP000784700"/>
    </source>
</evidence>
<feature type="signal peptide" evidence="5">
    <location>
        <begin position="1"/>
        <end position="26"/>
    </location>
</feature>
<proteinExistence type="predicted"/>
<organism evidence="6 7">
    <name type="scientific">Apilactobacillus micheneri</name>
    <dbReference type="NCBI Taxonomy" id="1899430"/>
    <lineage>
        <taxon>Bacteria</taxon>
        <taxon>Bacillati</taxon>
        <taxon>Bacillota</taxon>
        <taxon>Bacilli</taxon>
        <taxon>Lactobacillales</taxon>
        <taxon>Lactobacillaceae</taxon>
        <taxon>Apilactobacillus</taxon>
    </lineage>
</organism>
<keyword evidence="3" id="KW-0479">Metal-binding</keyword>
<dbReference type="EMBL" id="QUBG01000007">
    <property type="protein sequence ID" value="TPR43096.1"/>
    <property type="molecule type" value="Genomic_DNA"/>
</dbReference>
<dbReference type="InterPro" id="IPR050492">
    <property type="entry name" value="Bact_metal-bind_prot9"/>
</dbReference>
<evidence type="ECO:0000256" key="2">
    <source>
        <dbReference type="ARBA" id="ARBA00022448"/>
    </source>
</evidence>
<dbReference type="InterPro" id="IPR006127">
    <property type="entry name" value="ZnuA-like"/>
</dbReference>
<reference evidence="6" key="1">
    <citation type="submission" date="2018-08" db="EMBL/GenBank/DDBJ databases">
        <title>Comparative genomics of wild bee and flower associated Lactobacillus reveals potential adaptation to the bee host.</title>
        <authorList>
            <person name="Vuong H.Q."/>
            <person name="Mcfrederick Q.S."/>
        </authorList>
    </citation>
    <scope>NUCLEOTIDE SEQUENCE</scope>
    <source>
        <strain evidence="6">HV_63</strain>
    </source>
</reference>
<dbReference type="Proteomes" id="UP000784700">
    <property type="component" value="Unassembled WGS sequence"/>
</dbReference>
<dbReference type="Pfam" id="PF01297">
    <property type="entry name" value="ZnuA"/>
    <property type="match status" value="1"/>
</dbReference>
<evidence type="ECO:0000313" key="6">
    <source>
        <dbReference type="EMBL" id="TPR43096.1"/>
    </source>
</evidence>
<feature type="chain" id="PRO_5040260900" evidence="5">
    <location>
        <begin position="27"/>
        <end position="299"/>
    </location>
</feature>
<dbReference type="Gene3D" id="3.40.50.1980">
    <property type="entry name" value="Nitrogenase molybdenum iron protein domain"/>
    <property type="match status" value="2"/>
</dbReference>
<dbReference type="AlphaFoldDB" id="A0A9Q8IMP3"/>
<evidence type="ECO:0000256" key="1">
    <source>
        <dbReference type="ARBA" id="ARBA00004196"/>
    </source>
</evidence>
<keyword evidence="2" id="KW-0813">Transport</keyword>
<dbReference type="GO" id="GO:0030001">
    <property type="term" value="P:metal ion transport"/>
    <property type="evidence" value="ECO:0007669"/>
    <property type="project" value="InterPro"/>
</dbReference>